<dbReference type="AlphaFoldDB" id="A0A1M5HPC0"/>
<protein>
    <submittedName>
        <fullName evidence="1">Uncharacterized protein</fullName>
    </submittedName>
</protein>
<organism evidence="1 2">
    <name type="scientific">Desulfacinum infernum DSM 9756</name>
    <dbReference type="NCBI Taxonomy" id="1121391"/>
    <lineage>
        <taxon>Bacteria</taxon>
        <taxon>Pseudomonadati</taxon>
        <taxon>Thermodesulfobacteriota</taxon>
        <taxon>Syntrophobacteria</taxon>
        <taxon>Syntrophobacterales</taxon>
        <taxon>Syntrophobacteraceae</taxon>
        <taxon>Desulfacinum</taxon>
    </lineage>
</organism>
<dbReference type="RefSeq" id="WP_073041640.1">
    <property type="nucleotide sequence ID" value="NZ_FQVB01000047.1"/>
</dbReference>
<proteinExistence type="predicted"/>
<gene>
    <name evidence="1" type="ORF">SAMN02745206_03403</name>
</gene>
<evidence type="ECO:0000313" key="1">
    <source>
        <dbReference type="EMBL" id="SHG17803.1"/>
    </source>
</evidence>
<keyword evidence="2" id="KW-1185">Reference proteome</keyword>
<name>A0A1M5HPC0_9BACT</name>
<evidence type="ECO:0000313" key="2">
    <source>
        <dbReference type="Proteomes" id="UP000184076"/>
    </source>
</evidence>
<sequence length="106" mass="11839">MARPPKKALEQLLSLAKEYESKQKQLDGLAARVPPRELRPSLIAMGERATDRFRTAQQVLLNHLYSDETATAPAEHVREAAAAMCRSFDELVLLFHRLLAEGPASE</sequence>
<reference evidence="2" key="1">
    <citation type="submission" date="2016-11" db="EMBL/GenBank/DDBJ databases">
        <authorList>
            <person name="Varghese N."/>
            <person name="Submissions S."/>
        </authorList>
    </citation>
    <scope>NUCLEOTIDE SEQUENCE [LARGE SCALE GENOMIC DNA]</scope>
    <source>
        <strain evidence="2">DSM 9756</strain>
    </source>
</reference>
<dbReference type="EMBL" id="FQVB01000047">
    <property type="protein sequence ID" value="SHG17803.1"/>
    <property type="molecule type" value="Genomic_DNA"/>
</dbReference>
<accession>A0A1M5HPC0</accession>
<dbReference type="OrthoDB" id="5520401at2"/>
<dbReference type="Proteomes" id="UP000184076">
    <property type="component" value="Unassembled WGS sequence"/>
</dbReference>